<dbReference type="Gene3D" id="3.30.565.10">
    <property type="entry name" value="Histidine kinase-like ATPase, C-terminal domain"/>
    <property type="match status" value="1"/>
</dbReference>
<proteinExistence type="predicted"/>
<dbReference type="RefSeq" id="WP_201309861.1">
    <property type="nucleotide sequence ID" value="NZ_BLYI01000009.1"/>
</dbReference>
<organism evidence="2 3">
    <name type="scientific">Anaerostipes butyraticus</name>
    <dbReference type="NCBI Taxonomy" id="645466"/>
    <lineage>
        <taxon>Bacteria</taxon>
        <taxon>Bacillati</taxon>
        <taxon>Bacillota</taxon>
        <taxon>Clostridia</taxon>
        <taxon>Lachnospirales</taxon>
        <taxon>Lachnospiraceae</taxon>
        <taxon>Anaerostipes</taxon>
    </lineage>
</organism>
<dbReference type="AlphaFoldDB" id="A0A916Q4E0"/>
<dbReference type="InterPro" id="IPR032834">
    <property type="entry name" value="NatK-like_C"/>
</dbReference>
<gene>
    <name evidence="2" type="ORF">ANBU17_04540</name>
</gene>
<dbReference type="Pfam" id="PF14501">
    <property type="entry name" value="HATPase_c_5"/>
    <property type="match status" value="1"/>
</dbReference>
<sequence>MWIPIVLCIALLVCFILAAGVMKTREMEQENRLMQSYMFSMEEFYAGIQSRIDATRKYRHDLAKHIQTLEELMGRQSDSGEIQEYMDNLKQRYDLLKHQEFCRDELVNSILTIKKEQCAERGILFDVKVEDCIYNGIEEIDIVGLLHNLLDNAVEAQDRITDGDEKGVWFSMRRDEKNIWIHVRNRVQKGEKVTFETSKARKEEHGIGTKIIENLVEKYSGTMKIRVDEKEGIFEEEIILCCKE</sequence>
<dbReference type="InterPro" id="IPR036890">
    <property type="entry name" value="HATPase_C_sf"/>
</dbReference>
<dbReference type="EMBL" id="BLYI01000009">
    <property type="protein sequence ID" value="GFO84107.1"/>
    <property type="molecule type" value="Genomic_DNA"/>
</dbReference>
<protein>
    <recommendedName>
        <fullName evidence="1">Sensor histidine kinase NatK-like C-terminal domain-containing protein</fullName>
    </recommendedName>
</protein>
<dbReference type="PANTHER" id="PTHR40448:SF1">
    <property type="entry name" value="TWO-COMPONENT SENSOR HISTIDINE KINASE"/>
    <property type="match status" value="1"/>
</dbReference>
<evidence type="ECO:0000259" key="1">
    <source>
        <dbReference type="Pfam" id="PF14501"/>
    </source>
</evidence>
<dbReference type="Proteomes" id="UP000613208">
    <property type="component" value="Unassembled WGS sequence"/>
</dbReference>
<dbReference type="PANTHER" id="PTHR40448">
    <property type="entry name" value="TWO-COMPONENT SENSOR HISTIDINE KINASE"/>
    <property type="match status" value="1"/>
</dbReference>
<evidence type="ECO:0000313" key="2">
    <source>
        <dbReference type="EMBL" id="GFO84107.1"/>
    </source>
</evidence>
<dbReference type="SUPFAM" id="SSF55874">
    <property type="entry name" value="ATPase domain of HSP90 chaperone/DNA topoisomerase II/histidine kinase"/>
    <property type="match status" value="1"/>
</dbReference>
<evidence type="ECO:0000313" key="3">
    <source>
        <dbReference type="Proteomes" id="UP000613208"/>
    </source>
</evidence>
<accession>A0A916Q4E0</accession>
<comment type="caution">
    <text evidence="2">The sequence shown here is derived from an EMBL/GenBank/DDBJ whole genome shotgun (WGS) entry which is preliminary data.</text>
</comment>
<name>A0A916Q4E0_9FIRM</name>
<reference evidence="2" key="1">
    <citation type="submission" date="2020-06" db="EMBL/GenBank/DDBJ databases">
        <title>Characterization of fructooligosaccharide metabolism and fructooligosaccharide-degrading enzymes in human commensal butyrate producers.</title>
        <authorList>
            <person name="Tanno H."/>
            <person name="Fujii T."/>
            <person name="Hirano K."/>
            <person name="Maeno S."/>
            <person name="Tonozuka T."/>
            <person name="Sakamoto M."/>
            <person name="Ohkuma M."/>
            <person name="Tochio T."/>
            <person name="Endo A."/>
        </authorList>
    </citation>
    <scope>NUCLEOTIDE SEQUENCE</scope>
    <source>
        <strain evidence="2">JCM 17466</strain>
    </source>
</reference>
<dbReference type="GO" id="GO:0042802">
    <property type="term" value="F:identical protein binding"/>
    <property type="evidence" value="ECO:0007669"/>
    <property type="project" value="TreeGrafter"/>
</dbReference>
<feature type="domain" description="Sensor histidine kinase NatK-like C-terminal" evidence="1">
    <location>
        <begin position="138"/>
        <end position="231"/>
    </location>
</feature>
<keyword evidence="3" id="KW-1185">Reference proteome</keyword>